<dbReference type="Proteomes" id="UP001160334">
    <property type="component" value="Unassembled WGS sequence"/>
</dbReference>
<proteinExistence type="predicted"/>
<accession>A0ABT6MI92</accession>
<dbReference type="EMBL" id="JARXVC010000017">
    <property type="protein sequence ID" value="MDH6284056.1"/>
    <property type="molecule type" value="Genomic_DNA"/>
</dbReference>
<gene>
    <name evidence="1" type="ORF">M2280_005307</name>
</gene>
<dbReference type="RefSeq" id="WP_280763303.1">
    <property type="nucleotide sequence ID" value="NZ_JARXVC010000017.1"/>
</dbReference>
<organism evidence="1 2">
    <name type="scientific">Prescottella agglutinans</name>
    <dbReference type="NCBI Taxonomy" id="1644129"/>
    <lineage>
        <taxon>Bacteria</taxon>
        <taxon>Bacillati</taxon>
        <taxon>Actinomycetota</taxon>
        <taxon>Actinomycetes</taxon>
        <taxon>Mycobacteriales</taxon>
        <taxon>Nocardiaceae</taxon>
        <taxon>Prescottella</taxon>
    </lineage>
</organism>
<name>A0ABT6MI92_9NOCA</name>
<reference evidence="1 2" key="1">
    <citation type="submission" date="2023-04" db="EMBL/GenBank/DDBJ databases">
        <title>Forest soil microbial communities from Buena Vista Peninsula, Colon Province, Panama.</title>
        <authorList>
            <person name="Bouskill N."/>
        </authorList>
    </citation>
    <scope>NUCLEOTIDE SEQUENCE [LARGE SCALE GENOMIC DNA]</scope>
    <source>
        <strain evidence="1 2">CFH S0262</strain>
    </source>
</reference>
<sequence length="60" mass="6534">MHSSTSPGSPFERRLDPLLVHACGLKHRTVGAHTVVTSSATTDLDGDVEIDSDYPELEER</sequence>
<keyword evidence="2" id="KW-1185">Reference proteome</keyword>
<evidence type="ECO:0000313" key="2">
    <source>
        <dbReference type="Proteomes" id="UP001160334"/>
    </source>
</evidence>
<comment type="caution">
    <text evidence="1">The sequence shown here is derived from an EMBL/GenBank/DDBJ whole genome shotgun (WGS) entry which is preliminary data.</text>
</comment>
<protein>
    <submittedName>
        <fullName evidence="1">Uncharacterized protein</fullName>
    </submittedName>
</protein>
<evidence type="ECO:0000313" key="1">
    <source>
        <dbReference type="EMBL" id="MDH6284056.1"/>
    </source>
</evidence>